<dbReference type="OrthoDB" id="379381at2157"/>
<sequence>MPKWKKDATEFEVGVNFSEGRGAQSSIPKPVYDALGQPETIKFIVKNKHIEIEAGTATQDE</sequence>
<accession>A0A060HUG8</accession>
<reference evidence="1 2" key="1">
    <citation type="journal article" date="2014" name="Int. J. Syst. Evol. Microbiol.">
        <title>Nitrososphaera viennensis gen. nov., sp. nov., an aerobic and mesophilic, ammonia-oxidizing archaeon from soil and a member of the archaeal phylum Thaumarchaeota.</title>
        <authorList>
            <person name="Stieglmeier M."/>
            <person name="Klingl A."/>
            <person name="Alves R.J."/>
            <person name="Rittmann S.K."/>
            <person name="Melcher M."/>
            <person name="Leisch N."/>
            <person name="Schleper C."/>
        </authorList>
    </citation>
    <scope>NUCLEOTIDE SEQUENCE [LARGE SCALE GENOMIC DNA]</scope>
    <source>
        <strain evidence="1">EN76</strain>
    </source>
</reference>
<keyword evidence="2" id="KW-1185">Reference proteome</keyword>
<proteinExistence type="predicted"/>
<name>A0A060HUG8_9ARCH</name>
<protein>
    <recommendedName>
        <fullName evidence="3">SpoVT-AbrB domain-containing protein</fullName>
    </recommendedName>
</protein>
<dbReference type="KEGG" id="nvn:NVIE_024820"/>
<dbReference type="RefSeq" id="WP_144239706.1">
    <property type="nucleotide sequence ID" value="NZ_CP007536.1"/>
</dbReference>
<dbReference type="HOGENOM" id="CLU_2911667_0_0_2"/>
<dbReference type="GeneID" id="74947722"/>
<organism evidence="1 2">
    <name type="scientific">Nitrososphaera viennensis EN76</name>
    <dbReference type="NCBI Taxonomy" id="926571"/>
    <lineage>
        <taxon>Archaea</taxon>
        <taxon>Nitrososphaerota</taxon>
        <taxon>Nitrososphaeria</taxon>
        <taxon>Nitrososphaerales</taxon>
        <taxon>Nitrososphaeraceae</taxon>
        <taxon>Nitrososphaera</taxon>
    </lineage>
</organism>
<dbReference type="Proteomes" id="UP000027093">
    <property type="component" value="Chromosome"/>
</dbReference>
<dbReference type="STRING" id="926571.NVIE_024820"/>
<evidence type="ECO:0000313" key="2">
    <source>
        <dbReference type="Proteomes" id="UP000027093"/>
    </source>
</evidence>
<dbReference type="EMBL" id="CP007536">
    <property type="protein sequence ID" value="AIC16747.1"/>
    <property type="molecule type" value="Genomic_DNA"/>
</dbReference>
<evidence type="ECO:0008006" key="3">
    <source>
        <dbReference type="Google" id="ProtNLM"/>
    </source>
</evidence>
<evidence type="ECO:0000313" key="1">
    <source>
        <dbReference type="EMBL" id="AIC16747.1"/>
    </source>
</evidence>
<gene>
    <name evidence="1" type="ORF">NVIE_024820</name>
</gene>
<dbReference type="AlphaFoldDB" id="A0A060HUG8"/>